<evidence type="ECO:0000313" key="2">
    <source>
        <dbReference type="EMBL" id="CAG8458638.1"/>
    </source>
</evidence>
<accession>A0A9N8VR89</accession>
<dbReference type="EMBL" id="CAJVPP010000230">
    <property type="protein sequence ID" value="CAG8458638.1"/>
    <property type="molecule type" value="Genomic_DNA"/>
</dbReference>
<comment type="caution">
    <text evidence="2">The sequence shown here is derived from an EMBL/GenBank/DDBJ whole genome shotgun (WGS) entry which is preliminary data.</text>
</comment>
<proteinExistence type="predicted"/>
<feature type="region of interest" description="Disordered" evidence="1">
    <location>
        <begin position="13"/>
        <end position="67"/>
    </location>
</feature>
<dbReference type="Proteomes" id="UP000789375">
    <property type="component" value="Unassembled WGS sequence"/>
</dbReference>
<evidence type="ECO:0000256" key="1">
    <source>
        <dbReference type="SAM" id="MobiDB-lite"/>
    </source>
</evidence>
<dbReference type="AlphaFoldDB" id="A0A9N8VR89"/>
<evidence type="ECO:0000313" key="3">
    <source>
        <dbReference type="Proteomes" id="UP000789375"/>
    </source>
</evidence>
<gene>
    <name evidence="2" type="ORF">FMOSSE_LOCUS1922</name>
</gene>
<organism evidence="2 3">
    <name type="scientific">Funneliformis mosseae</name>
    <name type="common">Endomycorrhizal fungus</name>
    <name type="synonym">Glomus mosseae</name>
    <dbReference type="NCBI Taxonomy" id="27381"/>
    <lineage>
        <taxon>Eukaryota</taxon>
        <taxon>Fungi</taxon>
        <taxon>Fungi incertae sedis</taxon>
        <taxon>Mucoromycota</taxon>
        <taxon>Glomeromycotina</taxon>
        <taxon>Glomeromycetes</taxon>
        <taxon>Glomerales</taxon>
        <taxon>Glomeraceae</taxon>
        <taxon>Funneliformis</taxon>
    </lineage>
</organism>
<feature type="compositionally biased region" description="Basic and acidic residues" evidence="1">
    <location>
        <begin position="47"/>
        <end position="64"/>
    </location>
</feature>
<name>A0A9N8VR89_FUNMO</name>
<protein>
    <submittedName>
        <fullName evidence="2">5159_t:CDS:1</fullName>
    </submittedName>
</protein>
<keyword evidence="3" id="KW-1185">Reference proteome</keyword>
<sequence>MIKIVAVIHLESSKINKHDEEENPEDVSLGKVAPRRSDRKKSRSRSRKDLKEISSHPNGDRHSSDEEDQSVSVFIIFSSNILTR</sequence>
<feature type="compositionally biased region" description="Basic residues" evidence="1">
    <location>
        <begin position="33"/>
        <end position="46"/>
    </location>
</feature>
<reference evidence="2" key="1">
    <citation type="submission" date="2021-06" db="EMBL/GenBank/DDBJ databases">
        <authorList>
            <person name="Kallberg Y."/>
            <person name="Tangrot J."/>
            <person name="Rosling A."/>
        </authorList>
    </citation>
    <scope>NUCLEOTIDE SEQUENCE</scope>
    <source>
        <strain evidence="2">87-6 pot B 2015</strain>
    </source>
</reference>